<dbReference type="AlphaFoldDB" id="A0A1X6P800"/>
<dbReference type="Proteomes" id="UP000218209">
    <property type="component" value="Unassembled WGS sequence"/>
</dbReference>
<feature type="region of interest" description="Disordered" evidence="1">
    <location>
        <begin position="1"/>
        <end position="48"/>
    </location>
</feature>
<organism evidence="2 3">
    <name type="scientific">Porphyra umbilicalis</name>
    <name type="common">Purple laver</name>
    <name type="synonym">Red alga</name>
    <dbReference type="NCBI Taxonomy" id="2786"/>
    <lineage>
        <taxon>Eukaryota</taxon>
        <taxon>Rhodophyta</taxon>
        <taxon>Bangiophyceae</taxon>
        <taxon>Bangiales</taxon>
        <taxon>Bangiaceae</taxon>
        <taxon>Porphyra</taxon>
    </lineage>
</organism>
<evidence type="ECO:0000256" key="1">
    <source>
        <dbReference type="SAM" id="MobiDB-lite"/>
    </source>
</evidence>
<evidence type="ECO:0000313" key="2">
    <source>
        <dbReference type="EMBL" id="OSX76984.1"/>
    </source>
</evidence>
<gene>
    <name evidence="2" type="ORF">BU14_0166s0024</name>
</gene>
<reference evidence="2 3" key="1">
    <citation type="submission" date="2017-03" db="EMBL/GenBank/DDBJ databases">
        <title>WGS assembly of Porphyra umbilicalis.</title>
        <authorList>
            <person name="Brawley S.H."/>
            <person name="Blouin N.A."/>
            <person name="Ficko-Blean E."/>
            <person name="Wheeler G.L."/>
            <person name="Lohr M."/>
            <person name="Goodson H.V."/>
            <person name="Jenkins J.W."/>
            <person name="Blaby-Haas C.E."/>
            <person name="Helliwell K.E."/>
            <person name="Chan C."/>
            <person name="Marriage T."/>
            <person name="Bhattacharya D."/>
            <person name="Klein A.S."/>
            <person name="Badis Y."/>
            <person name="Brodie J."/>
            <person name="Cao Y."/>
            <person name="Collen J."/>
            <person name="Dittami S.M."/>
            <person name="Gachon C.M."/>
            <person name="Green B.R."/>
            <person name="Karpowicz S."/>
            <person name="Kim J.W."/>
            <person name="Kudahl U."/>
            <person name="Lin S."/>
            <person name="Michel G."/>
            <person name="Mittag M."/>
            <person name="Olson B.J."/>
            <person name="Pangilinan J."/>
            <person name="Peng Y."/>
            <person name="Qiu H."/>
            <person name="Shu S."/>
            <person name="Singer J.T."/>
            <person name="Smith A.G."/>
            <person name="Sprecher B.N."/>
            <person name="Wagner V."/>
            <person name="Wang W."/>
            <person name="Wang Z.-Y."/>
            <person name="Yan J."/>
            <person name="Yarish C."/>
            <person name="Zoeuner-Riek S."/>
            <person name="Zhuang Y."/>
            <person name="Zou Y."/>
            <person name="Lindquist E.A."/>
            <person name="Grimwood J."/>
            <person name="Barry K."/>
            <person name="Rokhsar D.S."/>
            <person name="Schmutz J."/>
            <person name="Stiller J.W."/>
            <person name="Grossman A.R."/>
            <person name="Prochnik S.E."/>
        </authorList>
    </citation>
    <scope>NUCLEOTIDE SEQUENCE [LARGE SCALE GENOMIC DNA]</scope>
    <source>
        <strain evidence="2">4086291</strain>
    </source>
</reference>
<protein>
    <submittedName>
        <fullName evidence="2">Uncharacterized protein</fullName>
    </submittedName>
</protein>
<dbReference type="EMBL" id="KV918849">
    <property type="protein sequence ID" value="OSX76984.1"/>
    <property type="molecule type" value="Genomic_DNA"/>
</dbReference>
<sequence>MSGVGLGRRLGTRGRRGGRGPPPTEGAPRASRARWLSGPPRWQPLPPL</sequence>
<proteinExistence type="predicted"/>
<name>A0A1X6P800_PORUM</name>
<keyword evidence="3" id="KW-1185">Reference proteome</keyword>
<accession>A0A1X6P800</accession>
<evidence type="ECO:0000313" key="3">
    <source>
        <dbReference type="Proteomes" id="UP000218209"/>
    </source>
</evidence>